<comment type="function">
    <text evidence="1">Component of the ribosome, a large ribonucleoprotein complex responsible for the synthesis of proteins in the cell. The small ribosomal subunit (SSU) binds messenger RNAs (mRNAs) and translates the encoded message by selecting cognate aminoacyl-transfer RNA (tRNA) molecules. The large subunit (LSU) contains the ribosomal catalytic site termed the peptidyl transferase center (PTC), which catalyzes the formation of peptide bonds, thereby polymerizing the amino acids delivered by tRNAs into a polypeptide chain. The nascent polypeptides leave the ribosome through a tunnel in the LSU and interact with protein factors that function in enzymatic processing, targeting, and the membrane insertion of nascent chains at the exit of the ribosomal tunnel.</text>
</comment>
<comment type="caution">
    <text evidence="6">The sequence shown here is derived from an EMBL/GenBank/DDBJ whole genome shotgun (WGS) entry which is preliminary data.</text>
</comment>
<dbReference type="HAMAP" id="MF_01366">
    <property type="entry name" value="Ribosomal_uL13"/>
    <property type="match status" value="1"/>
</dbReference>
<dbReference type="Pfam" id="PF00572">
    <property type="entry name" value="Ribosomal_L13"/>
    <property type="match status" value="1"/>
</dbReference>
<evidence type="ECO:0000256" key="1">
    <source>
        <dbReference type="ARBA" id="ARBA00004021"/>
    </source>
</evidence>
<evidence type="ECO:0000256" key="5">
    <source>
        <dbReference type="RuleBase" id="RU003877"/>
    </source>
</evidence>
<dbReference type="Proteomes" id="UP001446871">
    <property type="component" value="Unassembled WGS sequence"/>
</dbReference>
<keyword evidence="4 5" id="KW-0687">Ribonucleoprotein</keyword>
<keyword evidence="3 5" id="KW-0689">Ribosomal protein</keyword>
<keyword evidence="7" id="KW-1185">Reference proteome</keyword>
<evidence type="ECO:0000313" key="7">
    <source>
        <dbReference type="Proteomes" id="UP001446871"/>
    </source>
</evidence>
<gene>
    <name evidence="6" type="ORF">PG996_014056</name>
</gene>
<reference evidence="6 7" key="1">
    <citation type="submission" date="2023-01" db="EMBL/GenBank/DDBJ databases">
        <title>Analysis of 21 Apiospora genomes using comparative genomics revels a genus with tremendous synthesis potential of carbohydrate active enzymes and secondary metabolites.</title>
        <authorList>
            <person name="Sorensen T."/>
        </authorList>
    </citation>
    <scope>NUCLEOTIDE SEQUENCE [LARGE SCALE GENOMIC DNA]</scope>
    <source>
        <strain evidence="6 7">CBS 83171</strain>
    </source>
</reference>
<dbReference type="InterPro" id="IPR023563">
    <property type="entry name" value="Ribosomal_uL13_CS"/>
</dbReference>
<dbReference type="NCBIfam" id="TIGR01077">
    <property type="entry name" value="L13_A_E"/>
    <property type="match status" value="1"/>
</dbReference>
<evidence type="ECO:0000313" key="6">
    <source>
        <dbReference type="EMBL" id="KAK8045992.1"/>
    </source>
</evidence>
<protein>
    <submittedName>
        <fullName evidence="6">60S ribosomal protein L16</fullName>
    </submittedName>
</protein>
<evidence type="ECO:0000256" key="2">
    <source>
        <dbReference type="ARBA" id="ARBA00006227"/>
    </source>
</evidence>
<dbReference type="CDD" id="cd00392">
    <property type="entry name" value="Ribosomal_L13"/>
    <property type="match status" value="1"/>
</dbReference>
<dbReference type="InterPro" id="IPR036899">
    <property type="entry name" value="Ribosomal_uL13_sf"/>
</dbReference>
<organism evidence="6 7">
    <name type="scientific">Apiospora saccharicola</name>
    <dbReference type="NCBI Taxonomy" id="335842"/>
    <lineage>
        <taxon>Eukaryota</taxon>
        <taxon>Fungi</taxon>
        <taxon>Dikarya</taxon>
        <taxon>Ascomycota</taxon>
        <taxon>Pezizomycotina</taxon>
        <taxon>Sordariomycetes</taxon>
        <taxon>Xylariomycetidae</taxon>
        <taxon>Amphisphaeriales</taxon>
        <taxon>Apiosporaceae</taxon>
        <taxon>Apiospora</taxon>
    </lineage>
</organism>
<proteinExistence type="inferred from homology"/>
<evidence type="ECO:0000256" key="3">
    <source>
        <dbReference type="ARBA" id="ARBA00022980"/>
    </source>
</evidence>
<dbReference type="GO" id="GO:0005840">
    <property type="term" value="C:ribosome"/>
    <property type="evidence" value="ECO:0007669"/>
    <property type="project" value="UniProtKB-KW"/>
</dbReference>
<comment type="similarity">
    <text evidence="2 5">Belongs to the universal ribosomal protein uL13 family.</text>
</comment>
<dbReference type="PANTHER" id="PTHR11545">
    <property type="entry name" value="RIBOSOMAL PROTEIN L13"/>
    <property type="match status" value="1"/>
</dbReference>
<name>A0ABR1THC2_9PEZI</name>
<dbReference type="InterPro" id="IPR005822">
    <property type="entry name" value="Ribosomal_uL13"/>
</dbReference>
<evidence type="ECO:0000256" key="4">
    <source>
        <dbReference type="ARBA" id="ARBA00023274"/>
    </source>
</evidence>
<dbReference type="PANTHER" id="PTHR11545:SF3">
    <property type="entry name" value="LARGE RIBOSOMAL SUBUNIT PROTEIN UL13"/>
    <property type="match status" value="1"/>
</dbReference>
<dbReference type="SUPFAM" id="SSF52161">
    <property type="entry name" value="Ribosomal protein L13"/>
    <property type="match status" value="1"/>
</dbReference>
<dbReference type="PROSITE" id="PS00783">
    <property type="entry name" value="RIBOSOMAL_L13"/>
    <property type="match status" value="1"/>
</dbReference>
<dbReference type="InterPro" id="IPR005755">
    <property type="entry name" value="Ribosomal_uL13_euk/arc"/>
</dbReference>
<dbReference type="Gene3D" id="3.90.1180.10">
    <property type="entry name" value="Ribosomal protein L13"/>
    <property type="match status" value="1"/>
</dbReference>
<sequence length="202" mass="23040">MSSFESVVVIDGKGHLLGRLASIVAKQLLSGQKIVIVRCEALNISGEFFRAKLKYAAYLRKMTRYNPTRGGPFHFRAPSRIFYKAVRGMIPHKTARGAAALQRLKVFEGVPPPYDLQKKMVVPQALRVLRLQPGRKYCLVGRLSHENGWKYKDVVERLEERRKAKSAAYYERKKLAQRQLSEAKKNAKVDNKTTEALTNFGY</sequence>
<accession>A0ABR1THC2</accession>
<dbReference type="EMBL" id="JAQQWM010000009">
    <property type="protein sequence ID" value="KAK8045992.1"/>
    <property type="molecule type" value="Genomic_DNA"/>
</dbReference>
<dbReference type="Gene3D" id="6.10.250.3250">
    <property type="match status" value="1"/>
</dbReference>